<dbReference type="AlphaFoldDB" id="A0AA39QWV2"/>
<feature type="compositionally biased region" description="Polar residues" evidence="1">
    <location>
        <begin position="11"/>
        <end position="31"/>
    </location>
</feature>
<feature type="region of interest" description="Disordered" evidence="1">
    <location>
        <begin position="961"/>
        <end position="984"/>
    </location>
</feature>
<name>A0AA39QWV2_9LECA</name>
<keyword evidence="3" id="KW-1185">Reference proteome</keyword>
<comment type="caution">
    <text evidence="2">The sequence shown here is derived from an EMBL/GenBank/DDBJ whole genome shotgun (WGS) entry which is preliminary data.</text>
</comment>
<evidence type="ECO:0000313" key="3">
    <source>
        <dbReference type="Proteomes" id="UP001166286"/>
    </source>
</evidence>
<feature type="compositionally biased region" description="Polar residues" evidence="1">
    <location>
        <begin position="810"/>
        <end position="828"/>
    </location>
</feature>
<feature type="region of interest" description="Disordered" evidence="1">
    <location>
        <begin position="107"/>
        <end position="153"/>
    </location>
</feature>
<feature type="compositionally biased region" description="Polar residues" evidence="1">
    <location>
        <begin position="896"/>
        <end position="910"/>
    </location>
</feature>
<dbReference type="Proteomes" id="UP001166286">
    <property type="component" value="Unassembled WGS sequence"/>
</dbReference>
<feature type="compositionally biased region" description="Polar residues" evidence="1">
    <location>
        <begin position="136"/>
        <end position="147"/>
    </location>
</feature>
<feature type="compositionally biased region" description="Basic and acidic residues" evidence="1">
    <location>
        <begin position="915"/>
        <end position="936"/>
    </location>
</feature>
<feature type="compositionally biased region" description="Basic and acidic residues" evidence="1">
    <location>
        <begin position="727"/>
        <end position="741"/>
    </location>
</feature>
<protein>
    <submittedName>
        <fullName evidence="2">Uncharacterized protein</fullName>
    </submittedName>
</protein>
<feature type="region of interest" description="Disordered" evidence="1">
    <location>
        <begin position="791"/>
        <end position="828"/>
    </location>
</feature>
<feature type="region of interest" description="Disordered" evidence="1">
    <location>
        <begin position="854"/>
        <end position="936"/>
    </location>
</feature>
<gene>
    <name evidence="2" type="ORF">JMJ35_007154</name>
</gene>
<sequence>MAASTPDLKHSTSQRALQTLSNSRVPVNQCSPHGVLDPPYKTTPTGSVFPPNGGLKTSVTRTCPLSRRQLSKSHGDLSHLRPKSPPLYSMAGDGHCANISPGQYAEDRRDCCPPSYGRQSRQAITSGSEAGPPGSTLLTYKNATSSAGPLPEARAKGIAPSAIRIEGLTPPLLQPLDFCTPYVRSHPNYLNQDKKSGYGPIVEHLDVSTTWNGLQWAEAGELLRIHQTFIVTLEHMLARELWQIYCQSRYEASGAIGISHPLYTTGVLRGIGFCRDQLVSEMADALYSSEHDMSKARMGLFSLYLAANECLVKYNMDDSRDTSITLRVYCDPSSSTPSPIVEAAWVPDTIHFENLGESLYEGEEFSIVPQYQSNAAFGAAFSAKNVRYVVSSAHHQLSWLNWSNEIAGFKGVVPRFSEVPQDEDQTESRGRDFVPTFPGIPQPRNEEYPDNVVRNDNGNPHTAVDTLQIEIKAIFVNDNGSVVRYERVVRARITFKIVPCYAIHGSARSPRVVSIPSCGYKYTELAPGYMPLDILNAEYPSRPDKISHAPLPPLLGTQSINRLAAEPFAAPCSVTRPFFDATKISNLAQKHADLAAEYSDLAQRHADAAKHVRLLSDPSSVGLARELDLQIRSARGTGYPGHSRSIGPSLVSSHDSAYTTRHFVGSPSPIHCPNDQVLEYAAKISSLPPPAYLTPSQEFDQNTQTWNRVRTPEGSVIQSRVSVTPAREIHSETNDSISERGSRKRRARSSFSRSSQATPSKRARDDGINATQALMASTIITAEGGEFTVGESHVDPVYNPESSEAIPNLSRASSQISADTHSVPRSTSNGVEIVVEKDPQERKISRKQQAALWASSSSLGSQPARQGTASIQSPEARIVDRSSASPWRSLAEPCQTRVSSQRYCEQNNAGPQPEFNDKADGTPAKVEEPKLSPEERQALDEAISRSFDDIMGKFEDVFLDDDAGFSSTTDSEGHDEQLPEGEDV</sequence>
<feature type="region of interest" description="Disordered" evidence="1">
    <location>
        <begin position="706"/>
        <end position="767"/>
    </location>
</feature>
<feature type="region of interest" description="Disordered" evidence="1">
    <location>
        <begin position="1"/>
        <end position="39"/>
    </location>
</feature>
<evidence type="ECO:0000313" key="2">
    <source>
        <dbReference type="EMBL" id="KAK0510722.1"/>
    </source>
</evidence>
<feature type="compositionally biased region" description="Low complexity" evidence="1">
    <location>
        <begin position="854"/>
        <end position="866"/>
    </location>
</feature>
<feature type="compositionally biased region" description="Polar residues" evidence="1">
    <location>
        <begin position="117"/>
        <end position="128"/>
    </location>
</feature>
<feature type="region of interest" description="Disordered" evidence="1">
    <location>
        <begin position="421"/>
        <end position="446"/>
    </location>
</feature>
<dbReference type="EMBL" id="JAFEKC020000015">
    <property type="protein sequence ID" value="KAK0510722.1"/>
    <property type="molecule type" value="Genomic_DNA"/>
</dbReference>
<organism evidence="2 3">
    <name type="scientific">Cladonia borealis</name>
    <dbReference type="NCBI Taxonomy" id="184061"/>
    <lineage>
        <taxon>Eukaryota</taxon>
        <taxon>Fungi</taxon>
        <taxon>Dikarya</taxon>
        <taxon>Ascomycota</taxon>
        <taxon>Pezizomycotina</taxon>
        <taxon>Lecanoromycetes</taxon>
        <taxon>OSLEUM clade</taxon>
        <taxon>Lecanoromycetidae</taxon>
        <taxon>Lecanorales</taxon>
        <taxon>Lecanorineae</taxon>
        <taxon>Cladoniaceae</taxon>
        <taxon>Cladonia</taxon>
    </lineage>
</organism>
<reference evidence="2" key="1">
    <citation type="submission" date="2023-03" db="EMBL/GenBank/DDBJ databases">
        <title>Complete genome of Cladonia borealis.</title>
        <authorList>
            <person name="Park H."/>
        </authorList>
    </citation>
    <scope>NUCLEOTIDE SEQUENCE</scope>
    <source>
        <strain evidence="2">ANT050790</strain>
    </source>
</reference>
<accession>A0AA39QWV2</accession>
<evidence type="ECO:0000256" key="1">
    <source>
        <dbReference type="SAM" id="MobiDB-lite"/>
    </source>
</evidence>
<proteinExistence type="predicted"/>